<proteinExistence type="predicted"/>
<protein>
    <recommendedName>
        <fullName evidence="5">Flagellar protein FliT</fullName>
    </recommendedName>
</protein>
<accession>A0A089YE88</accession>
<dbReference type="OrthoDB" id="7013020at2"/>
<gene>
    <name evidence="6" type="ORF">LK03_12535</name>
</gene>
<keyword evidence="4" id="KW-0143">Chaperone</keyword>
<evidence type="ECO:0000256" key="4">
    <source>
        <dbReference type="ARBA" id="ARBA00023186"/>
    </source>
</evidence>
<dbReference type="InterPro" id="IPR008622">
    <property type="entry name" value="FliT"/>
</dbReference>
<dbReference type="KEGG" id="psw:LK03_12535"/>
<evidence type="ECO:0000313" key="6">
    <source>
        <dbReference type="EMBL" id="AIR90068.1"/>
    </source>
</evidence>
<sequence length="98" mass="11151">MSNAMQRFDETRDALLNALGERDWDAIGRLDETCRVCIDDMLTAPLVDEREVKAKLEDLLEVYRDLLSATMGERQAIAEEMSQINQAKSAAKVYHLFS</sequence>
<dbReference type="Pfam" id="PF05400">
    <property type="entry name" value="FliT"/>
    <property type="match status" value="1"/>
</dbReference>
<dbReference type="STRING" id="157783.LK03_12535"/>
<dbReference type="AlphaFoldDB" id="A0A089YE88"/>
<keyword evidence="7" id="KW-1185">Reference proteome</keyword>
<dbReference type="Proteomes" id="UP000029493">
    <property type="component" value="Chromosome"/>
</dbReference>
<evidence type="ECO:0000256" key="5">
    <source>
        <dbReference type="ARBA" id="ARBA00093797"/>
    </source>
</evidence>
<dbReference type="EMBL" id="CP009455">
    <property type="protein sequence ID" value="AIR90068.1"/>
    <property type="molecule type" value="Genomic_DNA"/>
</dbReference>
<keyword evidence="6" id="KW-0966">Cell projection</keyword>
<keyword evidence="2" id="KW-0963">Cytoplasm</keyword>
<name>A0A089YE88_9PSED</name>
<keyword evidence="6" id="KW-0969">Cilium</keyword>
<evidence type="ECO:0000256" key="2">
    <source>
        <dbReference type="ARBA" id="ARBA00022490"/>
    </source>
</evidence>
<dbReference type="GO" id="GO:0044781">
    <property type="term" value="P:bacterial-type flagellum organization"/>
    <property type="evidence" value="ECO:0007669"/>
    <property type="project" value="UniProtKB-KW"/>
</dbReference>
<dbReference type="RefSeq" id="WP_038412682.1">
    <property type="nucleotide sequence ID" value="NZ_CP009455.1"/>
</dbReference>
<evidence type="ECO:0000256" key="3">
    <source>
        <dbReference type="ARBA" id="ARBA00022795"/>
    </source>
</evidence>
<evidence type="ECO:0000256" key="1">
    <source>
        <dbReference type="ARBA" id="ARBA00004514"/>
    </source>
</evidence>
<evidence type="ECO:0000313" key="7">
    <source>
        <dbReference type="Proteomes" id="UP000029493"/>
    </source>
</evidence>
<keyword evidence="6" id="KW-0282">Flagellum</keyword>
<keyword evidence="3" id="KW-1005">Bacterial flagellum biogenesis</keyword>
<reference evidence="6 7" key="1">
    <citation type="submission" date="2014-09" db="EMBL/GenBank/DDBJ databases">
        <authorList>
            <person name="Chan K.-G."/>
        </authorList>
    </citation>
    <scope>NUCLEOTIDE SEQUENCE [LARGE SCALE GENOMIC DNA]</scope>
    <source>
        <strain evidence="6 7">ND07</strain>
    </source>
</reference>
<organism evidence="6 7">
    <name type="scientific">Pseudomonas cremoricolorata</name>
    <dbReference type="NCBI Taxonomy" id="157783"/>
    <lineage>
        <taxon>Bacteria</taxon>
        <taxon>Pseudomonadati</taxon>
        <taxon>Pseudomonadota</taxon>
        <taxon>Gammaproteobacteria</taxon>
        <taxon>Pseudomonadales</taxon>
        <taxon>Pseudomonadaceae</taxon>
        <taxon>Pseudomonas</taxon>
    </lineage>
</organism>
<comment type="subcellular location">
    <subcellularLocation>
        <location evidence="1">Cytoplasm</location>
        <location evidence="1">Cytosol</location>
    </subcellularLocation>
</comment>